<dbReference type="FunFam" id="3.90.70.10:FF:000044">
    <property type="entry name" value="Ubiquitin carboxyl-terminal hydrolase 13"/>
    <property type="match status" value="1"/>
</dbReference>
<dbReference type="AlphaFoldDB" id="D2VYU4"/>
<evidence type="ECO:0000313" key="11">
    <source>
        <dbReference type="EMBL" id="EFC37971.1"/>
    </source>
</evidence>
<evidence type="ECO:0000256" key="3">
    <source>
        <dbReference type="ARBA" id="ARBA00012759"/>
    </source>
</evidence>
<dbReference type="OrthoDB" id="289038at2759"/>
<dbReference type="FunCoup" id="D2VYU4">
    <property type="interactions" value="997"/>
</dbReference>
<dbReference type="GO" id="GO:0005829">
    <property type="term" value="C:cytosol"/>
    <property type="evidence" value="ECO:0007669"/>
    <property type="project" value="TreeGrafter"/>
</dbReference>
<dbReference type="Pfam" id="PF14533">
    <property type="entry name" value="USP7_C2"/>
    <property type="match status" value="1"/>
</dbReference>
<dbReference type="InterPro" id="IPR002083">
    <property type="entry name" value="MATH/TRAF_dom"/>
</dbReference>
<dbReference type="OMA" id="HTAHHRF"/>
<name>D2VYU4_NAEGR</name>
<dbReference type="CDD" id="cd02659">
    <property type="entry name" value="peptidase_C19C"/>
    <property type="match status" value="1"/>
</dbReference>
<sequence>MKMTDEYDLSDSDDEMMQDTEEDRGFSAEEERKLALRQQELDEAAQYYEPIDESKEGVYHVKSFDANTEKVRWKADFSKMAQKQYSPTFTIAGNHEFRLLVFPRGNQVPCISLYLDTNNSQEIKLVRFQVSILNQKDIRESHSQDAEKRYGPNDVDWGFKEFIELKKVNPDVGFISTSGIVYFEMVIHICTQPYLIDPISYDSRKETGFAGLQNQGATCYMNSLLQTLYLLTYFRKSVYKMPIDENEKPQDSIPLALMRVFFRLQFDKGAVDTKELTKSFGWDTIDSFLQHDVQEFARVLIDNLEKKMEKTDQKEVMRQIFEGMCKNYIKCINVDYESSRKEPFYDLQLNVKGCKNVAESFDQYILEETLQGENQYQAEGHGLQDAKKGTNFLKLPPVLMLHLKRFEYDYIRDLIYKINDRYEFPLEIDLGKYLSEDSEQKKEDNTYVLFSVLVHSGDVSGGHYYNFARPYINEDRWFKFDDEKVYEVNESLAVQDNYGGEAKKSKMFWLSSNPNSVYKKFTNAYMLLYIRKSAISNMIAPVEVDEIPSHLEERFQKDRDERERKKREKLEAAKYCNIKIVTDDDIKKSVEKTGSGLVEFEDVEPIKFLREGTFAELKEQIETLYGIKAEQQRFWKWQKRQNHTLRPDAIIKPADDASTIERKYPYVKHQQAPPVELYLEVSKQTYSYQKDDEECVVHFPEPAQRYILLFIKEYNPEERKLNFVGTVYADMLSEVSEVIPSIKALIGADEDDDIHIVEEIKPKMIDDVRIDQSFKDAQLQSGDILAVQRVPKGTDLSKYPIPTAKSYYDYLNNRVSVEIRKLEDPLKNVAVVELLKNMEYKELTDKLGSALEVDGNFLRLTGHHPYSEGPLEQPFKSNSGSTLKDMINIGQTPQKILYYEILDEPIFNVENKKELIVTWMNSKCQDVEKFKFLLYPDQKVNDLKQLIEAKVNGRREIENSTIVISQISNFKISKLLTGEELIKTLATNKGETIRAEEILNEELSIITSSHNLTENTRILQVQHICKETTGYRLFGNPSVLVVKTEETLGDVKKRLQDKLQVRDIDYKRYKFYFIVNMKIKDALEDDSLLFCELFDKEKQSTNVDVVLALEHKDPTPKARWYEKPIVIKN</sequence>
<dbReference type="Pfam" id="PF00443">
    <property type="entry name" value="UCH"/>
    <property type="match status" value="1"/>
</dbReference>
<dbReference type="GO" id="GO:0006508">
    <property type="term" value="P:proteolysis"/>
    <property type="evidence" value="ECO:0007669"/>
    <property type="project" value="UniProtKB-KW"/>
</dbReference>
<evidence type="ECO:0000256" key="7">
    <source>
        <dbReference type="ARBA" id="ARBA00022807"/>
    </source>
</evidence>
<dbReference type="SUPFAM" id="SSF54001">
    <property type="entry name" value="Cysteine proteinases"/>
    <property type="match status" value="1"/>
</dbReference>
<dbReference type="PANTHER" id="PTHR24006:SF644">
    <property type="entry name" value="UBIQUITIN CARBOXYL-TERMINAL HYDROLASE 7"/>
    <property type="match status" value="1"/>
</dbReference>
<dbReference type="KEGG" id="ngr:NAEGRDRAFT_81745"/>
<organism evidence="12">
    <name type="scientific">Naegleria gruberi</name>
    <name type="common">Amoeba</name>
    <dbReference type="NCBI Taxonomy" id="5762"/>
    <lineage>
        <taxon>Eukaryota</taxon>
        <taxon>Discoba</taxon>
        <taxon>Heterolobosea</taxon>
        <taxon>Tetramitia</taxon>
        <taxon>Eutetramitia</taxon>
        <taxon>Vahlkampfiidae</taxon>
        <taxon>Naegleria</taxon>
    </lineage>
</organism>
<dbReference type="Pfam" id="PF22486">
    <property type="entry name" value="MATH_2"/>
    <property type="match status" value="1"/>
</dbReference>
<dbReference type="EMBL" id="GG738912">
    <property type="protein sequence ID" value="EFC37971.1"/>
    <property type="molecule type" value="Genomic_DNA"/>
</dbReference>
<protein>
    <recommendedName>
        <fullName evidence="3">ubiquitinyl hydrolase 1</fullName>
        <ecNumber evidence="3">3.4.19.12</ecNumber>
    </recommendedName>
</protein>
<dbReference type="InterPro" id="IPR029346">
    <property type="entry name" value="USP_C"/>
</dbReference>
<keyword evidence="6" id="KW-0378">Hydrolase</keyword>
<dbReference type="EC" id="3.4.19.12" evidence="3"/>
<dbReference type="PROSITE" id="PS00973">
    <property type="entry name" value="USP_2"/>
    <property type="match status" value="1"/>
</dbReference>
<dbReference type="PANTHER" id="PTHR24006">
    <property type="entry name" value="UBIQUITIN CARBOXYL-TERMINAL HYDROLASE"/>
    <property type="match status" value="1"/>
</dbReference>
<dbReference type="GeneID" id="8857860"/>
<accession>D2VYU4</accession>
<dbReference type="InterPro" id="IPR038765">
    <property type="entry name" value="Papain-like_cys_pep_sf"/>
</dbReference>
<dbReference type="InParanoid" id="D2VYU4"/>
<keyword evidence="12" id="KW-1185">Reference proteome</keyword>
<evidence type="ECO:0000313" key="12">
    <source>
        <dbReference type="Proteomes" id="UP000006671"/>
    </source>
</evidence>
<dbReference type="InterPro" id="IPR024729">
    <property type="entry name" value="USP7_ICP0-binding_dom"/>
</dbReference>
<dbReference type="Gene3D" id="3.10.20.90">
    <property type="entry name" value="Phosphatidylinositol 3-kinase Catalytic Subunit, Chain A, domain 1"/>
    <property type="match status" value="2"/>
</dbReference>
<dbReference type="PROSITE" id="PS50144">
    <property type="entry name" value="MATH"/>
    <property type="match status" value="1"/>
</dbReference>
<dbReference type="Gene3D" id="3.90.70.10">
    <property type="entry name" value="Cysteine proteinases"/>
    <property type="match status" value="1"/>
</dbReference>
<evidence type="ECO:0000256" key="4">
    <source>
        <dbReference type="ARBA" id="ARBA00022670"/>
    </source>
</evidence>
<dbReference type="GO" id="GO:0016579">
    <property type="term" value="P:protein deubiquitination"/>
    <property type="evidence" value="ECO:0007669"/>
    <property type="project" value="InterPro"/>
</dbReference>
<evidence type="ECO:0000256" key="8">
    <source>
        <dbReference type="SAM" id="MobiDB-lite"/>
    </source>
</evidence>
<dbReference type="Gene3D" id="2.60.210.10">
    <property type="entry name" value="Apoptosis, Tumor Necrosis Factor Receptor Associated Protein 2, Chain A"/>
    <property type="match status" value="1"/>
</dbReference>
<gene>
    <name evidence="11" type="ORF">NAEGRDRAFT_81745</name>
</gene>
<dbReference type="InterPro" id="IPR028889">
    <property type="entry name" value="USP"/>
</dbReference>
<dbReference type="VEuPathDB" id="AmoebaDB:NAEGRDRAFT_81745"/>
<evidence type="ECO:0000256" key="5">
    <source>
        <dbReference type="ARBA" id="ARBA00022786"/>
    </source>
</evidence>
<evidence type="ECO:0000259" key="9">
    <source>
        <dbReference type="PROSITE" id="PS50144"/>
    </source>
</evidence>
<feature type="domain" description="MATH" evidence="9">
    <location>
        <begin position="67"/>
        <end position="186"/>
    </location>
</feature>
<dbReference type="STRING" id="5762.D2VYU4"/>
<dbReference type="GO" id="GO:0004843">
    <property type="term" value="F:cysteine-type deubiquitinase activity"/>
    <property type="evidence" value="ECO:0007669"/>
    <property type="project" value="UniProtKB-EC"/>
</dbReference>
<dbReference type="PROSITE" id="PS00972">
    <property type="entry name" value="USP_1"/>
    <property type="match status" value="1"/>
</dbReference>
<proteinExistence type="inferred from homology"/>
<dbReference type="InterPro" id="IPR008974">
    <property type="entry name" value="TRAF-like"/>
</dbReference>
<dbReference type="GO" id="GO:0005634">
    <property type="term" value="C:nucleus"/>
    <property type="evidence" value="ECO:0007669"/>
    <property type="project" value="TreeGrafter"/>
</dbReference>
<comment type="catalytic activity">
    <reaction evidence="1">
        <text>Thiol-dependent hydrolysis of ester, thioester, amide, peptide and isopeptide bonds formed by the C-terminal Gly of ubiquitin (a 76-residue protein attached to proteins as an intracellular targeting signal).</text>
        <dbReference type="EC" id="3.4.19.12"/>
    </reaction>
</comment>
<dbReference type="PROSITE" id="PS50235">
    <property type="entry name" value="USP_3"/>
    <property type="match status" value="1"/>
</dbReference>
<dbReference type="Pfam" id="PF12436">
    <property type="entry name" value="USP7_ICP0_bdg"/>
    <property type="match status" value="1"/>
</dbReference>
<keyword evidence="5" id="KW-0833">Ubl conjugation pathway</keyword>
<dbReference type="InterPro" id="IPR018200">
    <property type="entry name" value="USP_CS"/>
</dbReference>
<keyword evidence="7" id="KW-0788">Thiol protease</keyword>
<dbReference type="InterPro" id="IPR001394">
    <property type="entry name" value="Peptidase_C19_UCH"/>
</dbReference>
<dbReference type="GO" id="GO:0031647">
    <property type="term" value="P:regulation of protein stability"/>
    <property type="evidence" value="ECO:0007669"/>
    <property type="project" value="TreeGrafter"/>
</dbReference>
<feature type="region of interest" description="Disordered" evidence="8">
    <location>
        <begin position="1"/>
        <end position="30"/>
    </location>
</feature>
<evidence type="ECO:0000256" key="6">
    <source>
        <dbReference type="ARBA" id="ARBA00022801"/>
    </source>
</evidence>
<dbReference type="InterPro" id="IPR050164">
    <property type="entry name" value="Peptidase_C19"/>
</dbReference>
<keyword evidence="4" id="KW-0645">Protease</keyword>
<evidence type="ECO:0000259" key="10">
    <source>
        <dbReference type="PROSITE" id="PS50235"/>
    </source>
</evidence>
<dbReference type="SUPFAM" id="SSF49599">
    <property type="entry name" value="TRAF domain-like"/>
    <property type="match status" value="1"/>
</dbReference>
<evidence type="ECO:0000256" key="2">
    <source>
        <dbReference type="ARBA" id="ARBA00009085"/>
    </source>
</evidence>
<dbReference type="Proteomes" id="UP000006671">
    <property type="component" value="Unassembled WGS sequence"/>
</dbReference>
<dbReference type="eggNOG" id="KOG1863">
    <property type="taxonomic scope" value="Eukaryota"/>
</dbReference>
<feature type="compositionally biased region" description="Acidic residues" evidence="8">
    <location>
        <begin position="1"/>
        <end position="22"/>
    </location>
</feature>
<comment type="similarity">
    <text evidence="2">Belongs to the peptidase C19 family.</text>
</comment>
<evidence type="ECO:0000256" key="1">
    <source>
        <dbReference type="ARBA" id="ARBA00000707"/>
    </source>
</evidence>
<dbReference type="RefSeq" id="XP_002670715.1">
    <property type="nucleotide sequence ID" value="XM_002670669.1"/>
</dbReference>
<reference evidence="11 12" key="1">
    <citation type="journal article" date="2010" name="Cell">
        <title>The genome of Naegleria gruberi illuminates early eukaryotic versatility.</title>
        <authorList>
            <person name="Fritz-Laylin L.K."/>
            <person name="Prochnik S.E."/>
            <person name="Ginger M.L."/>
            <person name="Dacks J.B."/>
            <person name="Carpenter M.L."/>
            <person name="Field M.C."/>
            <person name="Kuo A."/>
            <person name="Paredez A."/>
            <person name="Chapman J."/>
            <person name="Pham J."/>
            <person name="Shu S."/>
            <person name="Neupane R."/>
            <person name="Cipriano M."/>
            <person name="Mancuso J."/>
            <person name="Tu H."/>
            <person name="Salamov A."/>
            <person name="Lindquist E."/>
            <person name="Shapiro H."/>
            <person name="Lucas S."/>
            <person name="Grigoriev I.V."/>
            <person name="Cande W.Z."/>
            <person name="Fulton C."/>
            <person name="Rokhsar D.S."/>
            <person name="Dawson S.C."/>
        </authorList>
    </citation>
    <scope>NUCLEOTIDE SEQUENCE [LARGE SCALE GENOMIC DNA]</scope>
    <source>
        <strain evidence="11 12">NEG-M</strain>
    </source>
</reference>
<feature type="domain" description="USP" evidence="10">
    <location>
        <begin position="210"/>
        <end position="532"/>
    </location>
</feature>